<dbReference type="AlphaFoldDB" id="A0AAE0TGM8"/>
<accession>A0AAE0TGM8</accession>
<evidence type="ECO:0000313" key="2">
    <source>
        <dbReference type="Proteomes" id="UP001195483"/>
    </source>
</evidence>
<comment type="caution">
    <text evidence="1">The sequence shown here is derived from an EMBL/GenBank/DDBJ whole genome shotgun (WGS) entry which is preliminary data.</text>
</comment>
<dbReference type="EMBL" id="JAEAOA010001913">
    <property type="protein sequence ID" value="KAK3609999.1"/>
    <property type="molecule type" value="Genomic_DNA"/>
</dbReference>
<proteinExistence type="predicted"/>
<organism evidence="1 2">
    <name type="scientific">Potamilus streckersoni</name>
    <dbReference type="NCBI Taxonomy" id="2493646"/>
    <lineage>
        <taxon>Eukaryota</taxon>
        <taxon>Metazoa</taxon>
        <taxon>Spiralia</taxon>
        <taxon>Lophotrochozoa</taxon>
        <taxon>Mollusca</taxon>
        <taxon>Bivalvia</taxon>
        <taxon>Autobranchia</taxon>
        <taxon>Heteroconchia</taxon>
        <taxon>Palaeoheterodonta</taxon>
        <taxon>Unionida</taxon>
        <taxon>Unionoidea</taxon>
        <taxon>Unionidae</taxon>
        <taxon>Ambleminae</taxon>
        <taxon>Lampsilini</taxon>
        <taxon>Potamilus</taxon>
    </lineage>
</organism>
<evidence type="ECO:0000313" key="1">
    <source>
        <dbReference type="EMBL" id="KAK3609999.1"/>
    </source>
</evidence>
<sequence>MEQNRPAPPRAPKAGKLSFKTLVLYEPRYEGGSVKSSQVPFQPILQEPVSDIPSTVENWSRDEVDQWLRKHKLDTSAPDFFFRCLESKLGLDSLQDIVNMSNALDHLVVR</sequence>
<protein>
    <recommendedName>
        <fullName evidence="3">SAM domain-containing protein</fullName>
    </recommendedName>
</protein>
<reference evidence="1" key="1">
    <citation type="journal article" date="2021" name="Genome Biol. Evol.">
        <title>A High-Quality Reference Genome for a Parasitic Bivalve with Doubly Uniparental Inheritance (Bivalvia: Unionida).</title>
        <authorList>
            <person name="Smith C.H."/>
        </authorList>
    </citation>
    <scope>NUCLEOTIDE SEQUENCE</scope>
    <source>
        <strain evidence="1">CHS0354</strain>
    </source>
</reference>
<reference evidence="1" key="3">
    <citation type="submission" date="2023-05" db="EMBL/GenBank/DDBJ databases">
        <authorList>
            <person name="Smith C.H."/>
        </authorList>
    </citation>
    <scope>NUCLEOTIDE SEQUENCE</scope>
    <source>
        <strain evidence="1">CHS0354</strain>
        <tissue evidence="1">Mantle</tissue>
    </source>
</reference>
<reference evidence="1" key="2">
    <citation type="journal article" date="2021" name="Genome Biol. Evol.">
        <title>Developing a high-quality reference genome for a parasitic bivalve with doubly uniparental inheritance (Bivalvia: Unionida).</title>
        <authorList>
            <person name="Smith C.H."/>
        </authorList>
    </citation>
    <scope>NUCLEOTIDE SEQUENCE</scope>
    <source>
        <strain evidence="1">CHS0354</strain>
        <tissue evidence="1">Mantle</tissue>
    </source>
</reference>
<dbReference type="Proteomes" id="UP001195483">
    <property type="component" value="Unassembled WGS sequence"/>
</dbReference>
<gene>
    <name evidence="1" type="ORF">CHS0354_032344</name>
</gene>
<name>A0AAE0TGM8_9BIVA</name>
<evidence type="ECO:0008006" key="3">
    <source>
        <dbReference type="Google" id="ProtNLM"/>
    </source>
</evidence>
<keyword evidence="2" id="KW-1185">Reference proteome</keyword>